<sequence length="119" mass="12489">MVQSKAGRGDGRLRPLSPGPSPAFPAAPPRERLSARPDDPSPGARAGARAPPLAEPPPARLRADLARLCGQCHRRGLFLLPQVCEGLSGQRRCPGWPAGPARLLSARRREAGSPARAAP</sequence>
<evidence type="ECO:0000313" key="3">
    <source>
        <dbReference type="Proteomes" id="UP001176941"/>
    </source>
</evidence>
<evidence type="ECO:0000313" key="2">
    <source>
        <dbReference type="EMBL" id="CAI9158643.1"/>
    </source>
</evidence>
<feature type="region of interest" description="Disordered" evidence="1">
    <location>
        <begin position="88"/>
        <end position="119"/>
    </location>
</feature>
<feature type="compositionally biased region" description="Pro residues" evidence="1">
    <location>
        <begin position="17"/>
        <end position="28"/>
    </location>
</feature>
<accession>A0ABN8YDW5</accession>
<gene>
    <name evidence="2" type="ORF">MRATA1EN1_LOCUS7605</name>
</gene>
<feature type="compositionally biased region" description="Basic and acidic residues" evidence="1">
    <location>
        <begin position="29"/>
        <end position="39"/>
    </location>
</feature>
<proteinExistence type="predicted"/>
<reference evidence="2" key="1">
    <citation type="submission" date="2023-04" db="EMBL/GenBank/DDBJ databases">
        <authorList>
            <consortium name="ELIXIR-Norway"/>
        </authorList>
    </citation>
    <scope>NUCLEOTIDE SEQUENCE [LARGE SCALE GENOMIC DNA]</scope>
</reference>
<protein>
    <submittedName>
        <fullName evidence="2">Uncharacterized protein</fullName>
    </submittedName>
</protein>
<keyword evidence="3" id="KW-1185">Reference proteome</keyword>
<evidence type="ECO:0000256" key="1">
    <source>
        <dbReference type="SAM" id="MobiDB-lite"/>
    </source>
</evidence>
<feature type="region of interest" description="Disordered" evidence="1">
    <location>
        <begin position="1"/>
        <end position="59"/>
    </location>
</feature>
<dbReference type="Proteomes" id="UP001176941">
    <property type="component" value="Chromosome 17"/>
</dbReference>
<feature type="compositionally biased region" description="Low complexity" evidence="1">
    <location>
        <begin position="42"/>
        <end position="52"/>
    </location>
</feature>
<dbReference type="EMBL" id="OX459953">
    <property type="protein sequence ID" value="CAI9158643.1"/>
    <property type="molecule type" value="Genomic_DNA"/>
</dbReference>
<organism evidence="2 3">
    <name type="scientific">Rangifer tarandus platyrhynchus</name>
    <name type="common">Svalbard reindeer</name>
    <dbReference type="NCBI Taxonomy" id="3082113"/>
    <lineage>
        <taxon>Eukaryota</taxon>
        <taxon>Metazoa</taxon>
        <taxon>Chordata</taxon>
        <taxon>Craniata</taxon>
        <taxon>Vertebrata</taxon>
        <taxon>Euteleostomi</taxon>
        <taxon>Mammalia</taxon>
        <taxon>Eutheria</taxon>
        <taxon>Laurasiatheria</taxon>
        <taxon>Artiodactyla</taxon>
        <taxon>Ruminantia</taxon>
        <taxon>Pecora</taxon>
        <taxon>Cervidae</taxon>
        <taxon>Odocoileinae</taxon>
        <taxon>Rangifer</taxon>
    </lineage>
</organism>
<name>A0ABN8YDW5_RANTA</name>